<dbReference type="InterPro" id="IPR018876">
    <property type="entry name" value="Phage_P22_antirepressor_C"/>
</dbReference>
<evidence type="ECO:0000259" key="1">
    <source>
        <dbReference type="Pfam" id="PF10543"/>
    </source>
</evidence>
<dbReference type="EMBL" id="CP095362">
    <property type="protein sequence ID" value="XAG64234.1"/>
    <property type="molecule type" value="Genomic_DNA"/>
</dbReference>
<name>A0AAU6TS29_UNCXX</name>
<protein>
    <submittedName>
        <fullName evidence="3">ORF6N domain-containing protein</fullName>
    </submittedName>
</protein>
<dbReference type="Pfam" id="PF10548">
    <property type="entry name" value="P22_AR_C"/>
    <property type="match status" value="1"/>
</dbReference>
<feature type="domain" description="KilA-N DNA-binding" evidence="1">
    <location>
        <begin position="11"/>
        <end position="98"/>
    </location>
</feature>
<organism evidence="3">
    <name type="scientific">bacterium 19GA11TI05</name>
    <dbReference type="NCBI Taxonomy" id="2920688"/>
    <lineage>
        <taxon>Bacteria</taxon>
    </lineage>
</organism>
<feature type="domain" description="Bacteriophage P22 antirepressor protein C-terminal" evidence="2">
    <location>
        <begin position="206"/>
        <end position="269"/>
    </location>
</feature>
<proteinExistence type="predicted"/>
<accession>A0AAU6TS29</accession>
<dbReference type="InterPro" id="IPR018873">
    <property type="entry name" value="KilA-N_DNA-bd_domain"/>
</dbReference>
<evidence type="ECO:0000313" key="3">
    <source>
        <dbReference type="EMBL" id="XAG64234.1"/>
    </source>
</evidence>
<dbReference type="AlphaFoldDB" id="A0AAU6TS29"/>
<evidence type="ECO:0000259" key="2">
    <source>
        <dbReference type="Pfam" id="PF10548"/>
    </source>
</evidence>
<sequence>MTNQISVENLSVSTFKNIPVVTTELLAKLYGTESENVKKNYGRNVGRFIEGKHYFKLEGDELREFKHKVTNCPFVKIARNVRHLMLWTERGAARHAKMLETDQAWDVFEKLEDFYFSKKHMNDSTPVHGSITGHAEKLDLLRSAVNMLADNHGISYQRAYSLIHKQFGVRRIEDIDPGRLSDAVAYSYKEAIEGEFVGKEQPVATFRRKLAEKELNDLIWVWVAAKHMLDTLTETESILRKAGYQSVATVRGMIQEYPATLLDAVEFLRKESDHIVIKSEGFDAHGWGRILPVIRALH</sequence>
<gene>
    <name evidence="3" type="ORF">MRM81_12090</name>
</gene>
<dbReference type="Pfam" id="PF10543">
    <property type="entry name" value="ORF6N"/>
    <property type="match status" value="1"/>
</dbReference>
<reference evidence="3" key="1">
    <citation type="submission" date="2022-03" db="EMBL/GenBank/DDBJ databases">
        <title>Sea Food Isolates.</title>
        <authorList>
            <person name="Li c."/>
        </authorList>
    </citation>
    <scope>NUCLEOTIDE SEQUENCE</scope>
    <source>
        <strain evidence="3">19GA11TI05</strain>
    </source>
</reference>